<dbReference type="GO" id="GO:0016747">
    <property type="term" value="F:acyltransferase activity, transferring groups other than amino-acyl groups"/>
    <property type="evidence" value="ECO:0007669"/>
    <property type="project" value="InterPro"/>
</dbReference>
<dbReference type="RefSeq" id="WP_129687722.1">
    <property type="nucleotide sequence ID" value="NZ_LR214970.1"/>
</dbReference>
<dbReference type="InterPro" id="IPR013653">
    <property type="entry name" value="GCN5-like_dom"/>
</dbReference>
<dbReference type="InterPro" id="IPR000182">
    <property type="entry name" value="GNAT_dom"/>
</dbReference>
<dbReference type="AlphaFoldDB" id="A0A449A978"/>
<proteinExistence type="predicted"/>
<dbReference type="InterPro" id="IPR027365">
    <property type="entry name" value="GNAT_acetyltra_YdfB-like"/>
</dbReference>
<reference evidence="2 3" key="1">
    <citation type="submission" date="2019-01" db="EMBL/GenBank/DDBJ databases">
        <authorList>
            <consortium name="Pathogen Informatics"/>
        </authorList>
    </citation>
    <scope>NUCLEOTIDE SEQUENCE [LARGE SCALE GENOMIC DNA]</scope>
    <source>
        <strain evidence="2 3">NCTC10122</strain>
    </source>
</reference>
<dbReference type="PANTHER" id="PTHR31143">
    <property type="match status" value="1"/>
</dbReference>
<dbReference type="Gene3D" id="3.40.630.30">
    <property type="match status" value="1"/>
</dbReference>
<dbReference type="Proteomes" id="UP000290942">
    <property type="component" value="Chromosome"/>
</dbReference>
<dbReference type="InterPro" id="IPR016181">
    <property type="entry name" value="Acyl_CoA_acyltransferase"/>
</dbReference>
<dbReference type="EMBL" id="LR214970">
    <property type="protein sequence ID" value="VEU60827.1"/>
    <property type="molecule type" value="Genomic_DNA"/>
</dbReference>
<gene>
    <name evidence="2" type="ORF">NCTC10122_00429</name>
</gene>
<dbReference type="CDD" id="cd04301">
    <property type="entry name" value="NAT_SF"/>
    <property type="match status" value="1"/>
</dbReference>
<keyword evidence="2" id="KW-0808">Transferase</keyword>
<protein>
    <submittedName>
        <fullName evidence="2">Acetyltransferase</fullName>
    </submittedName>
</protein>
<evidence type="ECO:0000313" key="2">
    <source>
        <dbReference type="EMBL" id="VEU60827.1"/>
    </source>
</evidence>
<accession>A0A449A978</accession>
<evidence type="ECO:0000313" key="3">
    <source>
        <dbReference type="Proteomes" id="UP000290942"/>
    </source>
</evidence>
<evidence type="ECO:0000259" key="1">
    <source>
        <dbReference type="PROSITE" id="PS51186"/>
    </source>
</evidence>
<organism evidence="2 3">
    <name type="scientific">Mycoplasmopsis bovigenitalium</name>
    <dbReference type="NCBI Taxonomy" id="2112"/>
    <lineage>
        <taxon>Bacteria</taxon>
        <taxon>Bacillati</taxon>
        <taxon>Mycoplasmatota</taxon>
        <taxon>Mycoplasmoidales</taxon>
        <taxon>Metamycoplasmataceae</taxon>
        <taxon>Mycoplasmopsis</taxon>
    </lineage>
</organism>
<sequence>MLRKATELETKKIIEFLNQDSENNFFLIGDIEAFGLHSNIHTTFIFELESKIKYVILIYNQTLLYFDPYYLIDEKIINYFIEKEGIKNINISSKMFENLSVFFNQKNKFDVHKQIISKLEQKIIQDKNIATKAQSQDIELIVKSRMKIDEFKDFRNDYEKELKLYKQAFDSNVSNPFIIKINNEVVSCALIAINAANISIIGGVFTLEEHRKKGYASQVVGAISNFVIENNRIPMLFYHNQKAGKIYEELGYKPIGHLYTIVVK</sequence>
<dbReference type="PROSITE" id="PS51186">
    <property type="entry name" value="GNAT"/>
    <property type="match status" value="1"/>
</dbReference>
<dbReference type="SUPFAM" id="SSF55729">
    <property type="entry name" value="Acyl-CoA N-acyltransferases (Nat)"/>
    <property type="match status" value="1"/>
</dbReference>
<dbReference type="PANTHER" id="PTHR31143:SF2">
    <property type="entry name" value="FR47-LIKE DOMAIN-CONTAINING PROTEIN-RELATED"/>
    <property type="match status" value="1"/>
</dbReference>
<name>A0A449A978_9BACT</name>
<dbReference type="Pfam" id="PF08445">
    <property type="entry name" value="FR47"/>
    <property type="match status" value="1"/>
</dbReference>
<feature type="domain" description="N-acetyltransferase" evidence="1">
    <location>
        <begin position="138"/>
        <end position="264"/>
    </location>
</feature>